<organism evidence="2 3">
    <name type="scientific">Citrus x changshan-huyou</name>
    <dbReference type="NCBI Taxonomy" id="2935761"/>
    <lineage>
        <taxon>Eukaryota</taxon>
        <taxon>Viridiplantae</taxon>
        <taxon>Streptophyta</taxon>
        <taxon>Embryophyta</taxon>
        <taxon>Tracheophyta</taxon>
        <taxon>Spermatophyta</taxon>
        <taxon>Magnoliopsida</taxon>
        <taxon>eudicotyledons</taxon>
        <taxon>Gunneridae</taxon>
        <taxon>Pentapetalae</taxon>
        <taxon>rosids</taxon>
        <taxon>malvids</taxon>
        <taxon>Sapindales</taxon>
        <taxon>Rutaceae</taxon>
        <taxon>Aurantioideae</taxon>
        <taxon>Citrus</taxon>
    </lineage>
</organism>
<keyword evidence="3" id="KW-1185">Reference proteome</keyword>
<keyword evidence="1" id="KW-1133">Transmembrane helix</keyword>
<evidence type="ECO:0000313" key="3">
    <source>
        <dbReference type="Proteomes" id="UP001428341"/>
    </source>
</evidence>
<comment type="caution">
    <text evidence="2">The sequence shown here is derived from an EMBL/GenBank/DDBJ whole genome shotgun (WGS) entry which is preliminary data.</text>
</comment>
<dbReference type="Proteomes" id="UP001428341">
    <property type="component" value="Unassembled WGS sequence"/>
</dbReference>
<keyword evidence="1" id="KW-0472">Membrane</keyword>
<evidence type="ECO:0000313" key="2">
    <source>
        <dbReference type="EMBL" id="KAK9176169.1"/>
    </source>
</evidence>
<accession>A0AAP0LNA5</accession>
<keyword evidence="1" id="KW-0812">Transmembrane</keyword>
<dbReference type="EMBL" id="JBCGBO010000025">
    <property type="protein sequence ID" value="KAK9176169.1"/>
    <property type="molecule type" value="Genomic_DNA"/>
</dbReference>
<feature type="transmembrane region" description="Helical" evidence="1">
    <location>
        <begin position="33"/>
        <end position="53"/>
    </location>
</feature>
<evidence type="ECO:0000256" key="1">
    <source>
        <dbReference type="SAM" id="Phobius"/>
    </source>
</evidence>
<dbReference type="AlphaFoldDB" id="A0AAP0LNA5"/>
<sequence>MSRQCVVFVIHRIALNMMSVTTGILFAAVENPWVVDLFLGDNIVMLLIVEYLLKDKRNDTTCFEIAPMITAIKDAFDGYFFEVECRS</sequence>
<gene>
    <name evidence="2" type="ORF">WN944_028182</name>
</gene>
<protein>
    <submittedName>
        <fullName evidence="2">Uncharacterized protein</fullName>
    </submittedName>
</protein>
<reference evidence="2 3" key="1">
    <citation type="submission" date="2024-05" db="EMBL/GenBank/DDBJ databases">
        <title>Haplotype-resolved chromosome-level genome assembly of Huyou (Citrus changshanensis).</title>
        <authorList>
            <person name="Miao C."/>
            <person name="Chen W."/>
            <person name="Wu Y."/>
            <person name="Wang L."/>
            <person name="Zhao S."/>
            <person name="Grierson D."/>
            <person name="Xu C."/>
            <person name="Chen K."/>
        </authorList>
    </citation>
    <scope>NUCLEOTIDE SEQUENCE [LARGE SCALE GENOMIC DNA]</scope>
    <source>
        <strain evidence="2">01-14</strain>
        <tissue evidence="2">Leaf</tissue>
    </source>
</reference>
<name>A0AAP0LNA5_9ROSI</name>
<feature type="transmembrane region" description="Helical" evidence="1">
    <location>
        <begin position="7"/>
        <end position="27"/>
    </location>
</feature>
<proteinExistence type="predicted"/>